<name>A0ABT1RW31_9FIRM</name>
<keyword evidence="3" id="KW-1185">Reference proteome</keyword>
<evidence type="ECO:0008006" key="4">
    <source>
        <dbReference type="Google" id="ProtNLM"/>
    </source>
</evidence>
<dbReference type="Proteomes" id="UP001524473">
    <property type="component" value="Unassembled WGS sequence"/>
</dbReference>
<evidence type="ECO:0000313" key="2">
    <source>
        <dbReference type="EMBL" id="MCQ4838885.1"/>
    </source>
</evidence>
<comment type="caution">
    <text evidence="2">The sequence shown here is derived from an EMBL/GenBank/DDBJ whole genome shotgun (WGS) entry which is preliminary data.</text>
</comment>
<evidence type="ECO:0000256" key="1">
    <source>
        <dbReference type="SAM" id="SignalP"/>
    </source>
</evidence>
<protein>
    <recommendedName>
        <fullName evidence="4">Lipoprotein</fullName>
    </recommendedName>
</protein>
<proteinExistence type="predicted"/>
<sequence>MKKRILPLLLILLLSLTACGNQKDTMSISVSGFSEETQEVLDLFSDELMFFDYRTDDTVQSVSIDLWSCTDGEWASAGKVSGAMNGKSTRLGLRLNEYACDLYQTEGSGYTKSSYPCPVDFSAAQTAASSRLTSPTRIELNREIPLWVKWGSSQSALKTEGIENFRDVSCDLGIAVTITFSDQAAE</sequence>
<gene>
    <name evidence="2" type="ORF">NE695_03020</name>
</gene>
<feature type="signal peptide" evidence="1">
    <location>
        <begin position="1"/>
        <end position="20"/>
    </location>
</feature>
<dbReference type="EMBL" id="JANFZH010000004">
    <property type="protein sequence ID" value="MCQ4838885.1"/>
    <property type="molecule type" value="Genomic_DNA"/>
</dbReference>
<feature type="chain" id="PRO_5047332668" description="Lipoprotein" evidence="1">
    <location>
        <begin position="21"/>
        <end position="186"/>
    </location>
</feature>
<accession>A0ABT1RW31</accession>
<evidence type="ECO:0000313" key="3">
    <source>
        <dbReference type="Proteomes" id="UP001524473"/>
    </source>
</evidence>
<reference evidence="2 3" key="1">
    <citation type="submission" date="2022-06" db="EMBL/GenBank/DDBJ databases">
        <title>Isolation of gut microbiota from human fecal samples.</title>
        <authorList>
            <person name="Pamer E.G."/>
            <person name="Barat B."/>
            <person name="Waligurski E."/>
            <person name="Medina S."/>
            <person name="Paddock L."/>
            <person name="Mostad J."/>
        </authorList>
    </citation>
    <scope>NUCLEOTIDE SEQUENCE [LARGE SCALE GENOMIC DNA]</scope>
    <source>
        <strain evidence="2 3">DFI.9.73</strain>
    </source>
</reference>
<dbReference type="GeneID" id="90531595"/>
<dbReference type="PROSITE" id="PS51257">
    <property type="entry name" value="PROKAR_LIPOPROTEIN"/>
    <property type="match status" value="1"/>
</dbReference>
<keyword evidence="1" id="KW-0732">Signal</keyword>
<organism evidence="2 3">
    <name type="scientific">Neglectibacter timonensis</name>
    <dbReference type="NCBI Taxonomy" id="1776382"/>
    <lineage>
        <taxon>Bacteria</taxon>
        <taxon>Bacillati</taxon>
        <taxon>Bacillota</taxon>
        <taxon>Clostridia</taxon>
        <taxon>Eubacteriales</taxon>
        <taxon>Oscillospiraceae</taxon>
        <taxon>Neglectibacter</taxon>
    </lineage>
</organism>
<dbReference type="RefSeq" id="WP_066861641.1">
    <property type="nucleotide sequence ID" value="NZ_CABKVV010000012.1"/>
</dbReference>